<keyword evidence="2" id="KW-1185">Reference proteome</keyword>
<dbReference type="Proteomes" id="UP000251561">
    <property type="component" value="Chromosome"/>
</dbReference>
<dbReference type="AlphaFoldDB" id="A0A344LN17"/>
<dbReference type="EMBL" id="CP030261">
    <property type="protein sequence ID" value="AXB55309.1"/>
    <property type="molecule type" value="Genomic_DNA"/>
</dbReference>
<accession>A0A344LN17</accession>
<sequence length="82" mass="9466">MKLKKLTIMTLKIGKGFDFAQPDRLTLLEIFTNKPIRMYVSTQLSLTKFVKPSHKYSPVITLSEVEGRPYWNAGFDFAQPDK</sequence>
<protein>
    <submittedName>
        <fullName evidence="1">Uncharacterized protein</fullName>
    </submittedName>
</protein>
<evidence type="ECO:0000313" key="2">
    <source>
        <dbReference type="Proteomes" id="UP000251561"/>
    </source>
</evidence>
<gene>
    <name evidence="1" type="ORF">HYN86_01280</name>
</gene>
<organism evidence="1 2">
    <name type="scientific">Flavobacterium fluviale</name>
    <dbReference type="NCBI Taxonomy" id="2249356"/>
    <lineage>
        <taxon>Bacteria</taxon>
        <taxon>Pseudomonadati</taxon>
        <taxon>Bacteroidota</taxon>
        <taxon>Flavobacteriia</taxon>
        <taxon>Flavobacteriales</taxon>
        <taxon>Flavobacteriaceae</taxon>
        <taxon>Flavobacterium</taxon>
    </lineage>
</organism>
<reference evidence="1 2" key="1">
    <citation type="submission" date="2018-06" db="EMBL/GenBank/DDBJ databases">
        <title>Genome sequencing of Flavobacterium.</title>
        <authorList>
            <person name="Baek M.-G."/>
            <person name="Yi H."/>
        </authorList>
    </citation>
    <scope>NUCLEOTIDE SEQUENCE [LARGE SCALE GENOMIC DNA]</scope>
    <source>
        <strain evidence="1 2">HYN0086</strain>
    </source>
</reference>
<name>A0A344LN17_9FLAO</name>
<proteinExistence type="predicted"/>
<dbReference type="KEGG" id="ffl:HYN86_01280"/>
<evidence type="ECO:0000313" key="1">
    <source>
        <dbReference type="EMBL" id="AXB55309.1"/>
    </source>
</evidence>